<feature type="compositionally biased region" description="Polar residues" evidence="2">
    <location>
        <begin position="467"/>
        <end position="476"/>
    </location>
</feature>
<dbReference type="InterPro" id="IPR001878">
    <property type="entry name" value="Znf_CCHC"/>
</dbReference>
<feature type="zinc finger region" description="C3H1-type" evidence="1">
    <location>
        <begin position="285"/>
        <end position="312"/>
    </location>
</feature>
<keyword evidence="6" id="KW-1185">Reference proteome</keyword>
<protein>
    <recommendedName>
        <fullName evidence="7">Zinc finger protein</fullName>
    </recommendedName>
</protein>
<feature type="compositionally biased region" description="Basic residues" evidence="2">
    <location>
        <begin position="193"/>
        <end position="204"/>
    </location>
</feature>
<feature type="compositionally biased region" description="Polar residues" evidence="2">
    <location>
        <begin position="397"/>
        <end position="409"/>
    </location>
</feature>
<keyword evidence="1" id="KW-0863">Zinc-finger</keyword>
<feature type="compositionally biased region" description="Low complexity" evidence="2">
    <location>
        <begin position="454"/>
        <end position="463"/>
    </location>
</feature>
<feature type="compositionally biased region" description="Low complexity" evidence="2">
    <location>
        <begin position="165"/>
        <end position="178"/>
    </location>
</feature>
<dbReference type="GO" id="GO:0003676">
    <property type="term" value="F:nucleic acid binding"/>
    <property type="evidence" value="ECO:0007669"/>
    <property type="project" value="InterPro"/>
</dbReference>
<evidence type="ECO:0000256" key="1">
    <source>
        <dbReference type="PROSITE-ProRule" id="PRU00723"/>
    </source>
</evidence>
<evidence type="ECO:0000313" key="6">
    <source>
        <dbReference type="Proteomes" id="UP001165122"/>
    </source>
</evidence>
<dbReference type="Proteomes" id="UP001165122">
    <property type="component" value="Unassembled WGS sequence"/>
</dbReference>
<feature type="domain" description="C3H1-type" evidence="3">
    <location>
        <begin position="129"/>
        <end position="156"/>
    </location>
</feature>
<feature type="domain" description="CCHC-type" evidence="4">
    <location>
        <begin position="6"/>
        <end position="22"/>
    </location>
</feature>
<feature type="region of interest" description="Disordered" evidence="2">
    <location>
        <begin position="397"/>
        <end position="501"/>
    </location>
</feature>
<dbReference type="InterPro" id="IPR036875">
    <property type="entry name" value="Znf_CCHC_sf"/>
</dbReference>
<evidence type="ECO:0008006" key="7">
    <source>
        <dbReference type="Google" id="ProtNLM"/>
    </source>
</evidence>
<evidence type="ECO:0000256" key="2">
    <source>
        <dbReference type="SAM" id="MobiDB-lite"/>
    </source>
</evidence>
<feature type="compositionally biased region" description="Low complexity" evidence="2">
    <location>
        <begin position="522"/>
        <end position="539"/>
    </location>
</feature>
<dbReference type="EMBL" id="BRXW01000258">
    <property type="protein sequence ID" value="GMI16626.1"/>
    <property type="molecule type" value="Genomic_DNA"/>
</dbReference>
<dbReference type="PROSITE" id="PS50103">
    <property type="entry name" value="ZF_C3H1"/>
    <property type="match status" value="2"/>
</dbReference>
<dbReference type="AlphaFoldDB" id="A0A9W7KZC1"/>
<dbReference type="PROSITE" id="PS50158">
    <property type="entry name" value="ZF_CCHC"/>
    <property type="match status" value="1"/>
</dbReference>
<reference evidence="6" key="1">
    <citation type="journal article" date="2023" name="Commun. Biol.">
        <title>Genome analysis of Parmales, the sister group of diatoms, reveals the evolutionary specialization of diatoms from phago-mixotrophs to photoautotrophs.</title>
        <authorList>
            <person name="Ban H."/>
            <person name="Sato S."/>
            <person name="Yoshikawa S."/>
            <person name="Yamada K."/>
            <person name="Nakamura Y."/>
            <person name="Ichinomiya M."/>
            <person name="Sato N."/>
            <person name="Blanc-Mathieu R."/>
            <person name="Endo H."/>
            <person name="Kuwata A."/>
            <person name="Ogata H."/>
        </authorList>
    </citation>
    <scope>NUCLEOTIDE SEQUENCE [LARGE SCALE GENOMIC DNA]</scope>
    <source>
        <strain evidence="6">NIES 3700</strain>
    </source>
</reference>
<feature type="compositionally biased region" description="Basic and acidic residues" evidence="2">
    <location>
        <begin position="205"/>
        <end position="258"/>
    </location>
</feature>
<organism evidence="5 6">
    <name type="scientific">Triparma laevis f. longispina</name>
    <dbReference type="NCBI Taxonomy" id="1714387"/>
    <lineage>
        <taxon>Eukaryota</taxon>
        <taxon>Sar</taxon>
        <taxon>Stramenopiles</taxon>
        <taxon>Ochrophyta</taxon>
        <taxon>Bolidophyceae</taxon>
        <taxon>Parmales</taxon>
        <taxon>Triparmaceae</taxon>
        <taxon>Triparma</taxon>
    </lineage>
</organism>
<dbReference type="InterPro" id="IPR000571">
    <property type="entry name" value="Znf_CCCH"/>
</dbReference>
<accession>A0A9W7KZC1</accession>
<feature type="region of interest" description="Disordered" evidence="2">
    <location>
        <begin position="165"/>
        <end position="269"/>
    </location>
</feature>
<keyword evidence="1" id="KW-0862">Zinc</keyword>
<sequence>MSSALRCFLCGEVGHATSECPRVVQKKEAFWGSNNNSVDVSVVTQNSTDRTTYGASLTSEGRQVEGIPLIGGGEGGGGGVFGGEGAAGAYVGSNYGKSGGEDMDPALEAMLKGIGLNSGEEGVKKPNQTKSKRACFDYQKGTCFRGANCRFRHVMPEDIAFEQQQQRLANQRQQQLENSSRSSSKEMDGSISSHKKTRRGRRGRSKDSMDGSKHSSIDSDLRDRGRPSRSNSRESYTRSASKDSKSSKNSKESKDSRESLLTGMPVPGFPGMVMMPAKGMPSGQQKSKRACFDFQNGECFRGASCKFRHEMSSNFQEYEGEGPYYTQEGGYLAEDNNPSNGLDKEARGAHPGALYSYSPNGVHNAVHTAAAAAAAGSPSRNPNFVHVGPDRGMVLGQHQQQHTQMSPNNGYGGGHQVLQHSPGPSAPWPLPTYAHQQTYHQRMQLPMSPPSPPQQQQQIQQPPFSGYISNSRQLETTAPPGFHTSPAPPPSTNTPIQYSAPLPHRPIVATEPNADLLPRYKNNNNINNYNTSTRTSTNSTTTIFNKPQSIPNPSLPTLTNNSLQLHNDKQKQDVSHSWTCMKCFIMVGGKYCTNCGDTEPDFDLMVSGLINKVT</sequence>
<evidence type="ECO:0000259" key="3">
    <source>
        <dbReference type="PROSITE" id="PS50103"/>
    </source>
</evidence>
<dbReference type="GO" id="GO:0008270">
    <property type="term" value="F:zinc ion binding"/>
    <property type="evidence" value="ECO:0007669"/>
    <property type="project" value="UniProtKB-KW"/>
</dbReference>
<feature type="zinc finger region" description="C3H1-type" evidence="1">
    <location>
        <begin position="129"/>
        <end position="156"/>
    </location>
</feature>
<proteinExistence type="predicted"/>
<evidence type="ECO:0000259" key="4">
    <source>
        <dbReference type="PROSITE" id="PS50158"/>
    </source>
</evidence>
<comment type="caution">
    <text evidence="5">The sequence shown here is derived from an EMBL/GenBank/DDBJ whole genome shotgun (WGS) entry which is preliminary data.</text>
</comment>
<gene>
    <name evidence="5" type="ORF">TrLO_g6277</name>
</gene>
<name>A0A9W7KZC1_9STRA</name>
<dbReference type="SMART" id="SM00356">
    <property type="entry name" value="ZnF_C3H1"/>
    <property type="match status" value="2"/>
</dbReference>
<dbReference type="SUPFAM" id="SSF57756">
    <property type="entry name" value="Retrovirus zinc finger-like domains"/>
    <property type="match status" value="1"/>
</dbReference>
<keyword evidence="1" id="KW-0479">Metal-binding</keyword>
<feature type="region of interest" description="Disordered" evidence="2">
    <location>
        <begin position="516"/>
        <end position="539"/>
    </location>
</feature>
<evidence type="ECO:0000313" key="5">
    <source>
        <dbReference type="EMBL" id="GMI16626.1"/>
    </source>
</evidence>
<dbReference type="Gene3D" id="3.30.1370.210">
    <property type="match status" value="2"/>
</dbReference>
<feature type="domain" description="C3H1-type" evidence="3">
    <location>
        <begin position="285"/>
        <end position="312"/>
    </location>
</feature>
<dbReference type="OrthoDB" id="336321at2759"/>